<proteinExistence type="predicted"/>
<reference evidence="2" key="1">
    <citation type="submission" date="2016-11" db="UniProtKB">
        <authorList>
            <consortium name="WormBaseParasite"/>
        </authorList>
    </citation>
    <scope>IDENTIFICATION</scope>
</reference>
<dbReference type="WBParaSite" id="Csp11.Scaffold629.g9070.t1">
    <property type="protein sequence ID" value="Csp11.Scaffold629.g9070.t1"/>
    <property type="gene ID" value="Csp11.Scaffold629.g9070"/>
</dbReference>
<sequence length="263" mass="30581">MELSELESSLKAVKDIAKAAKQERSDYKDPLPPISLEYTAVEVPLYSSDNGNGKPNPKVCDEPKLAEDAEKIVHKAVPASDQTSLHDKSCKQKLKVDVEFMQRFHNGMKERNGVDKFLEVWEAHMEQREKRKELWKPYENETQRLIEQSLAKINEINQENFQWLSFYNTSLGEKLCSDWLEAVRAPIARAKQHYSSLPKHSDQNYLKFEYPCWVVFLESSVVNPAKILTPSELREIKKSSNEDEEIKDPIVYQNRHINIKDFI</sequence>
<organism evidence="1 2">
    <name type="scientific">Caenorhabditis tropicalis</name>
    <dbReference type="NCBI Taxonomy" id="1561998"/>
    <lineage>
        <taxon>Eukaryota</taxon>
        <taxon>Metazoa</taxon>
        <taxon>Ecdysozoa</taxon>
        <taxon>Nematoda</taxon>
        <taxon>Chromadorea</taxon>
        <taxon>Rhabditida</taxon>
        <taxon>Rhabditina</taxon>
        <taxon>Rhabditomorpha</taxon>
        <taxon>Rhabditoidea</taxon>
        <taxon>Rhabditidae</taxon>
        <taxon>Peloderinae</taxon>
        <taxon>Caenorhabditis</taxon>
    </lineage>
</organism>
<accession>A0A1I7UGF4</accession>
<dbReference type="AlphaFoldDB" id="A0A1I7UGF4"/>
<name>A0A1I7UGF4_9PELO</name>
<protein>
    <submittedName>
        <fullName evidence="2">Coiled-coil domain-containing protein</fullName>
    </submittedName>
</protein>
<evidence type="ECO:0000313" key="2">
    <source>
        <dbReference type="WBParaSite" id="Csp11.Scaffold629.g9070.t1"/>
    </source>
</evidence>
<evidence type="ECO:0000313" key="1">
    <source>
        <dbReference type="Proteomes" id="UP000095282"/>
    </source>
</evidence>
<dbReference type="Proteomes" id="UP000095282">
    <property type="component" value="Unplaced"/>
</dbReference>
<keyword evidence="1" id="KW-1185">Reference proteome</keyword>